<dbReference type="Pfam" id="PF00512">
    <property type="entry name" value="HisKA"/>
    <property type="match status" value="1"/>
</dbReference>
<keyword evidence="18" id="KW-1185">Reference proteome</keyword>
<evidence type="ECO:0000256" key="10">
    <source>
        <dbReference type="ARBA" id="ARBA00022777"/>
    </source>
</evidence>
<feature type="domain" description="HAMP" evidence="16">
    <location>
        <begin position="191"/>
        <end position="243"/>
    </location>
</feature>
<dbReference type="EMBL" id="JAAVJI010000009">
    <property type="protein sequence ID" value="NJP02267.1"/>
    <property type="molecule type" value="Genomic_DNA"/>
</dbReference>
<evidence type="ECO:0000313" key="17">
    <source>
        <dbReference type="EMBL" id="NJP02267.1"/>
    </source>
</evidence>
<reference evidence="17 18" key="1">
    <citation type="submission" date="2020-03" db="EMBL/GenBank/DDBJ databases">
        <authorList>
            <person name="Wang L."/>
            <person name="He N."/>
            <person name="Li Y."/>
            <person name="Fang Y."/>
            <person name="Zhang F."/>
        </authorList>
    </citation>
    <scope>NUCLEOTIDE SEQUENCE [LARGE SCALE GENOMIC DNA]</scope>
    <source>
        <strain evidence="18">hsmgli-8</strain>
    </source>
</reference>
<comment type="catalytic activity">
    <reaction evidence="1">
        <text>ATP + protein L-histidine = ADP + protein N-phospho-L-histidine.</text>
        <dbReference type="EC" id="2.7.13.3"/>
    </reaction>
</comment>
<protein>
    <recommendedName>
        <fullName evidence="3">histidine kinase</fullName>
        <ecNumber evidence="3">2.7.13.3</ecNumber>
    </recommendedName>
</protein>
<evidence type="ECO:0000259" key="16">
    <source>
        <dbReference type="PROSITE" id="PS50885"/>
    </source>
</evidence>
<dbReference type="EC" id="2.7.13.3" evidence="3"/>
<keyword evidence="12" id="KW-1133">Transmembrane helix</keyword>
<evidence type="ECO:0000256" key="6">
    <source>
        <dbReference type="ARBA" id="ARBA00022553"/>
    </source>
</evidence>
<keyword evidence="7" id="KW-0808">Transferase</keyword>
<dbReference type="InterPro" id="IPR003661">
    <property type="entry name" value="HisK_dim/P_dom"/>
</dbReference>
<evidence type="ECO:0000256" key="9">
    <source>
        <dbReference type="ARBA" id="ARBA00022741"/>
    </source>
</evidence>
<keyword evidence="11" id="KW-0067">ATP-binding</keyword>
<dbReference type="InterPro" id="IPR050980">
    <property type="entry name" value="2C_sensor_his_kinase"/>
</dbReference>
<keyword evidence="5" id="KW-0997">Cell inner membrane</keyword>
<dbReference type="CDD" id="cd00075">
    <property type="entry name" value="HATPase"/>
    <property type="match status" value="1"/>
</dbReference>
<comment type="caution">
    <text evidence="17">The sequence shown here is derived from an EMBL/GenBank/DDBJ whole genome shotgun (WGS) entry which is preliminary data.</text>
</comment>
<keyword evidence="13" id="KW-0902">Two-component regulatory system</keyword>
<dbReference type="SMART" id="SM00304">
    <property type="entry name" value="HAMP"/>
    <property type="match status" value="1"/>
</dbReference>
<dbReference type="InterPro" id="IPR003660">
    <property type="entry name" value="HAMP_dom"/>
</dbReference>
<evidence type="ECO:0000259" key="15">
    <source>
        <dbReference type="PROSITE" id="PS50109"/>
    </source>
</evidence>
<evidence type="ECO:0000256" key="7">
    <source>
        <dbReference type="ARBA" id="ARBA00022679"/>
    </source>
</evidence>
<dbReference type="InterPro" id="IPR003594">
    <property type="entry name" value="HATPase_dom"/>
</dbReference>
<dbReference type="Pfam" id="PF02518">
    <property type="entry name" value="HATPase_c"/>
    <property type="match status" value="1"/>
</dbReference>
<keyword evidence="4" id="KW-1003">Cell membrane</keyword>
<dbReference type="SUPFAM" id="SSF47384">
    <property type="entry name" value="Homodimeric domain of signal transducing histidine kinase"/>
    <property type="match status" value="1"/>
</dbReference>
<dbReference type="PRINTS" id="PR00344">
    <property type="entry name" value="BCTRLSENSOR"/>
</dbReference>
<dbReference type="SMART" id="SM00387">
    <property type="entry name" value="HATPase_c"/>
    <property type="match status" value="1"/>
</dbReference>
<keyword evidence="10" id="KW-0418">Kinase</keyword>
<dbReference type="Proteomes" id="UP000746535">
    <property type="component" value="Unassembled WGS sequence"/>
</dbReference>
<accession>A0ABX0YH81</accession>
<name>A0ABX0YH81_9PSED</name>
<dbReference type="PANTHER" id="PTHR44936:SF5">
    <property type="entry name" value="SENSOR HISTIDINE KINASE ENVZ"/>
    <property type="match status" value="1"/>
</dbReference>
<comment type="subcellular location">
    <subcellularLocation>
        <location evidence="2">Cell inner membrane</location>
        <topology evidence="2">Multi-pass membrane protein</topology>
    </subcellularLocation>
</comment>
<dbReference type="InterPro" id="IPR005467">
    <property type="entry name" value="His_kinase_dom"/>
</dbReference>
<keyword evidence="6" id="KW-0597">Phosphoprotein</keyword>
<evidence type="ECO:0000256" key="13">
    <source>
        <dbReference type="ARBA" id="ARBA00023012"/>
    </source>
</evidence>
<evidence type="ECO:0000256" key="1">
    <source>
        <dbReference type="ARBA" id="ARBA00000085"/>
    </source>
</evidence>
<evidence type="ECO:0000256" key="11">
    <source>
        <dbReference type="ARBA" id="ARBA00022840"/>
    </source>
</evidence>
<dbReference type="InterPro" id="IPR036890">
    <property type="entry name" value="HATPase_C_sf"/>
</dbReference>
<dbReference type="CDD" id="cd06225">
    <property type="entry name" value="HAMP"/>
    <property type="match status" value="1"/>
</dbReference>
<keyword evidence="14" id="KW-0472">Membrane</keyword>
<dbReference type="SMART" id="SM00388">
    <property type="entry name" value="HisKA"/>
    <property type="match status" value="1"/>
</dbReference>
<evidence type="ECO:0000256" key="3">
    <source>
        <dbReference type="ARBA" id="ARBA00012438"/>
    </source>
</evidence>
<evidence type="ECO:0000256" key="2">
    <source>
        <dbReference type="ARBA" id="ARBA00004429"/>
    </source>
</evidence>
<evidence type="ECO:0000256" key="14">
    <source>
        <dbReference type="ARBA" id="ARBA00023136"/>
    </source>
</evidence>
<evidence type="ECO:0000256" key="8">
    <source>
        <dbReference type="ARBA" id="ARBA00022692"/>
    </source>
</evidence>
<dbReference type="SUPFAM" id="SSF55874">
    <property type="entry name" value="ATPase domain of HSP90 chaperone/DNA topoisomerase II/histidine kinase"/>
    <property type="match status" value="1"/>
</dbReference>
<dbReference type="CDD" id="cd00082">
    <property type="entry name" value="HisKA"/>
    <property type="match status" value="1"/>
</dbReference>
<proteinExistence type="predicted"/>
<evidence type="ECO:0000256" key="5">
    <source>
        <dbReference type="ARBA" id="ARBA00022519"/>
    </source>
</evidence>
<dbReference type="InterPro" id="IPR004358">
    <property type="entry name" value="Sig_transdc_His_kin-like_C"/>
</dbReference>
<dbReference type="InterPro" id="IPR036097">
    <property type="entry name" value="HisK_dim/P_sf"/>
</dbReference>
<keyword evidence="9" id="KW-0547">Nucleotide-binding</keyword>
<dbReference type="Gene3D" id="3.30.565.10">
    <property type="entry name" value="Histidine kinase-like ATPase, C-terminal domain"/>
    <property type="match status" value="1"/>
</dbReference>
<dbReference type="PROSITE" id="PS50109">
    <property type="entry name" value="HIS_KIN"/>
    <property type="match status" value="1"/>
</dbReference>
<evidence type="ECO:0000256" key="4">
    <source>
        <dbReference type="ARBA" id="ARBA00022475"/>
    </source>
</evidence>
<sequence length="450" mass="49358">MVAILVGGTLLAQAATSTVWFDVRHIQSLEIPTRLVATHLADIVRVAEQSPADVDHLSALLRSPGFEVSVNASPTHPDVPLDVDSQAAEDLLRSVLHEKTGKAQTFQLLRLELLDRHNRKAGLTALLSARPTTGRFLIDLRLPDGRWLLVDAKESQGWSSHAPWYLVADYVLRIYLLRILLVLAVTLVAVRLAIAPLKRLADAARALGADILQPPLPDRGPSEVRDASAAFNAMQRQLAENLSERTRFIAAVSHDLRSPLTRLRLRTEQVADEALRTQLQQDLEHMRQLVDTTLDFISSGHTREPRQRIDLDALLMSLQADFTDMGAQVSVTGKAATPVSGYARPLHRCLENLIDNAVRYGGSAEVAVEHQPRLWRVTVADRGPGIEESELPRVTEPFLRLDPARHSEGFGLGLSIAEAVAKVHGGHLTLRNREGGGLEAVLEVPVALST</sequence>
<evidence type="ECO:0000313" key="18">
    <source>
        <dbReference type="Proteomes" id="UP000746535"/>
    </source>
</evidence>
<dbReference type="PANTHER" id="PTHR44936">
    <property type="entry name" value="SENSOR PROTEIN CREC"/>
    <property type="match status" value="1"/>
</dbReference>
<dbReference type="RefSeq" id="WP_168084907.1">
    <property type="nucleotide sequence ID" value="NZ_JAAVJI010000009.1"/>
</dbReference>
<organism evidence="17 18">
    <name type="scientific">Pseudomonas quercus</name>
    <dbReference type="NCBI Taxonomy" id="2722792"/>
    <lineage>
        <taxon>Bacteria</taxon>
        <taxon>Pseudomonadati</taxon>
        <taxon>Pseudomonadota</taxon>
        <taxon>Gammaproteobacteria</taxon>
        <taxon>Pseudomonadales</taxon>
        <taxon>Pseudomonadaceae</taxon>
        <taxon>Pseudomonas</taxon>
    </lineage>
</organism>
<dbReference type="PROSITE" id="PS50885">
    <property type="entry name" value="HAMP"/>
    <property type="match status" value="1"/>
</dbReference>
<dbReference type="Pfam" id="PF00672">
    <property type="entry name" value="HAMP"/>
    <property type="match status" value="1"/>
</dbReference>
<evidence type="ECO:0000256" key="12">
    <source>
        <dbReference type="ARBA" id="ARBA00022989"/>
    </source>
</evidence>
<feature type="domain" description="Histidine kinase" evidence="15">
    <location>
        <begin position="251"/>
        <end position="448"/>
    </location>
</feature>
<gene>
    <name evidence="17" type="ORF">HBH25_15570</name>
</gene>
<keyword evidence="8" id="KW-0812">Transmembrane</keyword>
<dbReference type="Gene3D" id="1.10.287.130">
    <property type="match status" value="1"/>
</dbReference>